<feature type="compositionally biased region" description="Polar residues" evidence="1">
    <location>
        <begin position="373"/>
        <end position="394"/>
    </location>
</feature>
<feature type="region of interest" description="Disordered" evidence="1">
    <location>
        <begin position="670"/>
        <end position="694"/>
    </location>
</feature>
<keyword evidence="5" id="KW-1185">Reference proteome</keyword>
<feature type="region of interest" description="Disordered" evidence="1">
    <location>
        <begin position="341"/>
        <end position="472"/>
    </location>
</feature>
<gene>
    <name evidence="4" type="ORF">VNO80_15407</name>
</gene>
<reference evidence="4 5" key="1">
    <citation type="submission" date="2024-01" db="EMBL/GenBank/DDBJ databases">
        <title>The genomes of 5 underutilized Papilionoideae crops provide insights into root nodulation and disease resistanc.</title>
        <authorList>
            <person name="Jiang F."/>
        </authorList>
    </citation>
    <scope>NUCLEOTIDE SEQUENCE [LARGE SCALE GENOMIC DNA]</scope>
    <source>
        <strain evidence="4">JINMINGXINNONG_FW02</strain>
        <tissue evidence="4">Leaves</tissue>
    </source>
</reference>
<feature type="compositionally biased region" description="Basic and acidic residues" evidence="1">
    <location>
        <begin position="359"/>
        <end position="369"/>
    </location>
</feature>
<protein>
    <recommendedName>
        <fullName evidence="6">DUF4378 domain-containing protein</fullName>
    </recommendedName>
</protein>
<sequence length="885" mass="98256">MKDFGSSSDLVLERKKRLKGSFLSFFDWNGKYQKKQLCDSPKLPEISKQGMENMDSMPKSEVNEIKMNDNGANPSNNASSGFDCAISISSDEGCQTKVPGLLARLMGLDLLPVSTVSELSSSSTSLYGSNSLGSSHSDDADALHSMVDYCCHVDSINMGLKWAKPSWSVMESKVRNPAMKGFQTEMLPPRSAKTIPVTYNKLLSPIKSPGYMRPTHATQIMEAAAKIIEASSQPCMRNRMSSAGPSSVPLRILDLKEKLEASQYESKFKGKHTANPLNGKPSERRNSLCKSTSKGSRDSEKNSSCRLASKGKSASLAIPSRTNVQSCDELTLNGNRGCVKQKEQNDIKSNQLSRSQKKQSADRARDIQHKACTGQNTYVLGKNNQKLSSETTKGNPAHKAYSHKPTQSWSLESSTRAKKTTKKGVVKANTEPKRSGTRVTGSPKSVSKRKSISQKKNYINREVHNEARGTDTAANNYENKSIKCNITTDGSINQDAFSMKGSNGVISFTFTSPLRRKMPELQSSMEKTMGTRNKTDVNSCSNNDMLYPKKSSLSPPRLHVIDGEALSVLLEKKLQELTSRINPTQCSLKIEGSSAGLGDRRFHPYLVSNKLNTRHDNCLSSDNMVLSMNQQPLTTESIEGPSCSSNSESRNQSYLDSAYGSRVYSSMQDEEVSGFSPMNESLPHENEAEWSDQSSSTVMGDDMVAIEQSSVMSNSVEFTRSARNVEFEYVKDILNNAELMTEKFVMGETDKIIMPNLFNVLETKSIVAENYGKYSKMERKVIFDTTSECLELRCRQVFVGSCKAWPKWVASVQKKSSLAEELYKEMLSLRSTEELVVDELVCKDMSTQWGRWLEFDTEAFEEGSELEFDVVTCLINELVSDLLHF</sequence>
<feature type="compositionally biased region" description="Polar residues" evidence="1">
    <location>
        <begin position="527"/>
        <end position="544"/>
    </location>
</feature>
<evidence type="ECO:0008006" key="6">
    <source>
        <dbReference type="Google" id="ProtNLM"/>
    </source>
</evidence>
<accession>A0AAN9MLL3</accession>
<evidence type="ECO:0000259" key="2">
    <source>
        <dbReference type="Pfam" id="PF14309"/>
    </source>
</evidence>
<feature type="region of interest" description="Disordered" evidence="1">
    <location>
        <begin position="264"/>
        <end position="317"/>
    </location>
</feature>
<feature type="domain" description="DUF3741" evidence="3">
    <location>
        <begin position="90"/>
        <end position="116"/>
    </location>
</feature>
<feature type="compositionally biased region" description="Basic residues" evidence="1">
    <location>
        <begin position="416"/>
        <end position="425"/>
    </location>
</feature>
<dbReference type="AlphaFoldDB" id="A0AAN9MLL3"/>
<feature type="domain" description="DUF4378" evidence="2">
    <location>
        <begin position="726"/>
        <end position="877"/>
    </location>
</feature>
<evidence type="ECO:0000256" key="1">
    <source>
        <dbReference type="SAM" id="MobiDB-lite"/>
    </source>
</evidence>
<dbReference type="Proteomes" id="UP001374584">
    <property type="component" value="Unassembled WGS sequence"/>
</dbReference>
<dbReference type="PANTHER" id="PTHR21726">
    <property type="entry name" value="PHOSPHATIDYLINOSITOL N-ACETYLGLUCOSAMINYLTRANSFERASE SUBUNIT P DOWN SYNDROME CRITICAL REGION PROTEIN 5 -RELATED"/>
    <property type="match status" value="1"/>
</dbReference>
<evidence type="ECO:0000313" key="4">
    <source>
        <dbReference type="EMBL" id="KAK7356141.1"/>
    </source>
</evidence>
<proteinExistence type="predicted"/>
<dbReference type="PANTHER" id="PTHR21726:SF57">
    <property type="entry name" value="SERINE-RICH ADHESIN FOR PLATELETS-LIKE PROTEIN"/>
    <property type="match status" value="1"/>
</dbReference>
<feature type="compositionally biased region" description="Polar residues" evidence="1">
    <location>
        <begin position="404"/>
        <end position="414"/>
    </location>
</feature>
<feature type="compositionally biased region" description="Basic and acidic residues" evidence="1">
    <location>
        <begin position="459"/>
        <end position="469"/>
    </location>
</feature>
<dbReference type="EMBL" id="JAYMYR010000006">
    <property type="protein sequence ID" value="KAK7356141.1"/>
    <property type="molecule type" value="Genomic_DNA"/>
</dbReference>
<evidence type="ECO:0000259" key="3">
    <source>
        <dbReference type="Pfam" id="PF14383"/>
    </source>
</evidence>
<comment type="caution">
    <text evidence="4">The sequence shown here is derived from an EMBL/GenBank/DDBJ whole genome shotgun (WGS) entry which is preliminary data.</text>
</comment>
<dbReference type="Pfam" id="PF14383">
    <property type="entry name" value="VARLMGL"/>
    <property type="match status" value="1"/>
</dbReference>
<dbReference type="InterPro" id="IPR032795">
    <property type="entry name" value="DUF3741-assoc"/>
</dbReference>
<organism evidence="4 5">
    <name type="scientific">Phaseolus coccineus</name>
    <name type="common">Scarlet runner bean</name>
    <name type="synonym">Phaseolus multiflorus</name>
    <dbReference type="NCBI Taxonomy" id="3886"/>
    <lineage>
        <taxon>Eukaryota</taxon>
        <taxon>Viridiplantae</taxon>
        <taxon>Streptophyta</taxon>
        <taxon>Embryophyta</taxon>
        <taxon>Tracheophyta</taxon>
        <taxon>Spermatophyta</taxon>
        <taxon>Magnoliopsida</taxon>
        <taxon>eudicotyledons</taxon>
        <taxon>Gunneridae</taxon>
        <taxon>Pentapetalae</taxon>
        <taxon>rosids</taxon>
        <taxon>fabids</taxon>
        <taxon>Fabales</taxon>
        <taxon>Fabaceae</taxon>
        <taxon>Papilionoideae</taxon>
        <taxon>50 kb inversion clade</taxon>
        <taxon>NPAAA clade</taxon>
        <taxon>indigoferoid/millettioid clade</taxon>
        <taxon>Phaseoleae</taxon>
        <taxon>Phaseolus</taxon>
    </lineage>
</organism>
<dbReference type="InterPro" id="IPR025486">
    <property type="entry name" value="DUF4378"/>
</dbReference>
<feature type="region of interest" description="Disordered" evidence="1">
    <location>
        <begin position="527"/>
        <end position="549"/>
    </location>
</feature>
<name>A0AAN9MLL3_PHACN</name>
<evidence type="ECO:0000313" key="5">
    <source>
        <dbReference type="Proteomes" id="UP001374584"/>
    </source>
</evidence>
<dbReference type="Pfam" id="PF14309">
    <property type="entry name" value="DUF4378"/>
    <property type="match status" value="1"/>
</dbReference>